<evidence type="ECO:0000256" key="1">
    <source>
        <dbReference type="ARBA" id="ARBA00004613"/>
    </source>
</evidence>
<evidence type="ECO:0000256" key="2">
    <source>
        <dbReference type="ARBA" id="ARBA00009520"/>
    </source>
</evidence>
<keyword evidence="4" id="KW-0843">Virulence</keyword>
<dbReference type="AlphaFoldDB" id="G5A0E9"/>
<dbReference type="PANTHER" id="PTHR33657">
    <property type="entry name" value="DOMAIN PROTEIN, PUTATIVE (AFU_ORTHOLOGUE AFUA_5G00600)-RELATED"/>
    <property type="match status" value="1"/>
</dbReference>
<comment type="similarity">
    <text evidence="2">Belongs to the Necrosis inducing protein (NPP1) family.</text>
</comment>
<dbReference type="SMR" id="G5A0E9"/>
<evidence type="ECO:0000256" key="4">
    <source>
        <dbReference type="ARBA" id="ARBA00023026"/>
    </source>
</evidence>
<organism evidence="5 6">
    <name type="scientific">Phytophthora sojae (strain P6497)</name>
    <name type="common">Soybean stem and root rot agent</name>
    <name type="synonym">Phytophthora megasperma f. sp. glycines</name>
    <dbReference type="NCBI Taxonomy" id="1094619"/>
    <lineage>
        <taxon>Eukaryota</taxon>
        <taxon>Sar</taxon>
        <taxon>Stramenopiles</taxon>
        <taxon>Oomycota</taxon>
        <taxon>Peronosporomycetes</taxon>
        <taxon>Peronosporales</taxon>
        <taxon>Peronosporaceae</taxon>
        <taxon>Phytophthora</taxon>
    </lineage>
</organism>
<dbReference type="Proteomes" id="UP000002640">
    <property type="component" value="Unassembled WGS sequence"/>
</dbReference>
<dbReference type="EMBL" id="JH159158">
    <property type="protein sequence ID" value="EGZ11338.1"/>
    <property type="molecule type" value="Genomic_DNA"/>
</dbReference>
<dbReference type="GO" id="GO:0005576">
    <property type="term" value="C:extracellular region"/>
    <property type="evidence" value="ECO:0007669"/>
    <property type="project" value="UniProtKB-SubCell"/>
</dbReference>
<evidence type="ECO:0008006" key="7">
    <source>
        <dbReference type="Google" id="ProtNLM"/>
    </source>
</evidence>
<dbReference type="InterPro" id="IPR008701">
    <property type="entry name" value="NPP1"/>
</dbReference>
<sequence>MKFGLPVAVTKAAIKFKPTLFIKDGCHSGGLDPKASDDECKGSALGSQLYSQSTWHRDTGATMYAWYFPKDTNLYLRGVRHDWVSAIVWLDNPALVNQTVVGVSLSRGGTDYVAFHPATSRRSAYLMEDGRHPMMEYSAENTKSGYHTIDASLSVGDSQDLIHWSQLTDQARDALQTGDFGSSTLAPFNDANFAKNLERGWIGDYE</sequence>
<keyword evidence="6" id="KW-1185">Reference proteome</keyword>
<dbReference type="GeneID" id="20647501"/>
<dbReference type="InParanoid" id="G5A0E9"/>
<evidence type="ECO:0000313" key="5">
    <source>
        <dbReference type="EMBL" id="EGZ11338.1"/>
    </source>
</evidence>
<dbReference type="RefSeq" id="XP_009534083.1">
    <property type="nucleotide sequence ID" value="XM_009535788.1"/>
</dbReference>
<keyword evidence="3" id="KW-0964">Secreted</keyword>
<proteinExistence type="inferred from homology"/>
<evidence type="ECO:0000256" key="3">
    <source>
        <dbReference type="ARBA" id="ARBA00022525"/>
    </source>
</evidence>
<comment type="subcellular location">
    <subcellularLocation>
        <location evidence="1">Secreted</location>
    </subcellularLocation>
</comment>
<accession>G5A0E9</accession>
<dbReference type="PIRSF" id="PIRSF029958">
    <property type="entry name" value="Necrosis-inducing_protein"/>
    <property type="match status" value="1"/>
</dbReference>
<dbReference type="STRING" id="1094619.G5A0E9"/>
<name>G5A0E9_PHYSP</name>
<dbReference type="KEGG" id="psoj:PHYSODRAFT_338051"/>
<gene>
    <name evidence="5" type="ORF">PHYSODRAFT_338051</name>
</gene>
<dbReference type="PANTHER" id="PTHR33657:SF8">
    <property type="entry name" value="DOMAIN PROTEIN, PUTATIVE (AFU_ORTHOLOGUE AFUA_5G00600)-RELATED"/>
    <property type="match status" value="1"/>
</dbReference>
<dbReference type="Pfam" id="PF05630">
    <property type="entry name" value="NPP1"/>
    <property type="match status" value="1"/>
</dbReference>
<evidence type="ECO:0000313" key="6">
    <source>
        <dbReference type="Proteomes" id="UP000002640"/>
    </source>
</evidence>
<protein>
    <recommendedName>
        <fullName evidence="7">Necrosis inducing-like protein NPP1 type</fullName>
    </recommendedName>
</protein>
<reference evidence="5 6" key="1">
    <citation type="journal article" date="2006" name="Science">
        <title>Phytophthora genome sequences uncover evolutionary origins and mechanisms of pathogenesis.</title>
        <authorList>
            <person name="Tyler B.M."/>
            <person name="Tripathy S."/>
            <person name="Zhang X."/>
            <person name="Dehal P."/>
            <person name="Jiang R.H."/>
            <person name="Aerts A."/>
            <person name="Arredondo F.D."/>
            <person name="Baxter L."/>
            <person name="Bensasson D."/>
            <person name="Beynon J.L."/>
            <person name="Chapman J."/>
            <person name="Damasceno C.M."/>
            <person name="Dorrance A.E."/>
            <person name="Dou D."/>
            <person name="Dickerman A.W."/>
            <person name="Dubchak I.L."/>
            <person name="Garbelotto M."/>
            <person name="Gijzen M."/>
            <person name="Gordon S.G."/>
            <person name="Govers F."/>
            <person name="Grunwald N.J."/>
            <person name="Huang W."/>
            <person name="Ivors K.L."/>
            <person name="Jones R.W."/>
            <person name="Kamoun S."/>
            <person name="Krampis K."/>
            <person name="Lamour K.H."/>
            <person name="Lee M.K."/>
            <person name="McDonald W.H."/>
            <person name="Medina M."/>
            <person name="Meijer H.J."/>
            <person name="Nordberg E.K."/>
            <person name="Maclean D.J."/>
            <person name="Ospina-Giraldo M.D."/>
            <person name="Morris P.F."/>
            <person name="Phuntumart V."/>
            <person name="Putnam N.H."/>
            <person name="Rash S."/>
            <person name="Rose J.K."/>
            <person name="Sakihama Y."/>
            <person name="Salamov A.A."/>
            <person name="Savidor A."/>
            <person name="Scheuring C.F."/>
            <person name="Smith B.M."/>
            <person name="Sobral B.W."/>
            <person name="Terry A."/>
            <person name="Torto-Alalibo T.A."/>
            <person name="Win J."/>
            <person name="Xu Z."/>
            <person name="Zhang H."/>
            <person name="Grigoriev I.V."/>
            <person name="Rokhsar D.S."/>
            <person name="Boore J.L."/>
        </authorList>
    </citation>
    <scope>NUCLEOTIDE SEQUENCE [LARGE SCALE GENOMIC DNA]</scope>
    <source>
        <strain evidence="5 6">P6497</strain>
    </source>
</reference>